<dbReference type="FunFam" id="3.40.109.10:FF:000004">
    <property type="entry name" value="Iodotyrosine deiodinase 1"/>
    <property type="match status" value="1"/>
</dbReference>
<dbReference type="InterPro" id="IPR006578">
    <property type="entry name" value="MADF-dom"/>
</dbReference>
<keyword evidence="3" id="KW-0285">Flavoprotein</keyword>
<dbReference type="EMBL" id="LSRL02000043">
    <property type="protein sequence ID" value="TDG47470.1"/>
    <property type="molecule type" value="Genomic_DNA"/>
</dbReference>
<accession>A0A484BHG2</accession>
<evidence type="ECO:0000256" key="5">
    <source>
        <dbReference type="ARBA" id="ARBA00023002"/>
    </source>
</evidence>
<dbReference type="OrthoDB" id="41362at2759"/>
<dbReference type="SMART" id="SM00595">
    <property type="entry name" value="MADF"/>
    <property type="match status" value="1"/>
</dbReference>
<dbReference type="AlphaFoldDB" id="A0A484BHG2"/>
<gene>
    <name evidence="7" type="ORF">AWZ03_006062</name>
</gene>
<dbReference type="InterPro" id="IPR050627">
    <property type="entry name" value="Nitroreductase/BluB"/>
</dbReference>
<keyword evidence="4" id="KW-0288">FMN</keyword>
<reference evidence="7 8" key="1">
    <citation type="journal article" date="2019" name="J. Hered.">
        <title>An Improved Genome Assembly for Drosophila navojoa, the Basal Species in the mojavensis Cluster.</title>
        <authorList>
            <person name="Vanderlinde T."/>
            <person name="Dupim E.G."/>
            <person name="Nazario-Yepiz N.O."/>
            <person name="Carvalho A.B."/>
        </authorList>
    </citation>
    <scope>NUCLEOTIDE SEQUENCE [LARGE SCALE GENOMIC DNA]</scope>
    <source>
        <strain evidence="7">Navoj_Jal97</strain>
        <tissue evidence="7">Whole organism</tissue>
    </source>
</reference>
<evidence type="ECO:0000256" key="1">
    <source>
        <dbReference type="ARBA" id="ARBA00001917"/>
    </source>
</evidence>
<dbReference type="Pfam" id="PF00881">
    <property type="entry name" value="Nitroreductase"/>
    <property type="match status" value="1"/>
</dbReference>
<dbReference type="InterPro" id="IPR029479">
    <property type="entry name" value="Nitroreductase"/>
</dbReference>
<organism evidence="7 8">
    <name type="scientific">Drosophila navojoa</name>
    <name type="common">Fruit fly</name>
    <dbReference type="NCBI Taxonomy" id="7232"/>
    <lineage>
        <taxon>Eukaryota</taxon>
        <taxon>Metazoa</taxon>
        <taxon>Ecdysozoa</taxon>
        <taxon>Arthropoda</taxon>
        <taxon>Hexapoda</taxon>
        <taxon>Insecta</taxon>
        <taxon>Pterygota</taxon>
        <taxon>Neoptera</taxon>
        <taxon>Endopterygota</taxon>
        <taxon>Diptera</taxon>
        <taxon>Brachycera</taxon>
        <taxon>Muscomorpha</taxon>
        <taxon>Ephydroidea</taxon>
        <taxon>Drosophilidae</taxon>
        <taxon>Drosophila</taxon>
    </lineage>
</organism>
<dbReference type="PROSITE" id="PS51029">
    <property type="entry name" value="MADF"/>
    <property type="match status" value="1"/>
</dbReference>
<name>A0A484BHG2_DRONA</name>
<keyword evidence="8" id="KW-1185">Reference proteome</keyword>
<sequence length="475" mass="53818">MIGLYSKYENLYNRHNSQYGNKQIENIYYSDIARSFKNQTGPQIEAMITELRTKFEREYALIEDARLNYGDILMPTIKYYNEFLFLVPFISTSREEAEDEGKDVSSVATPSSQVLSTSELAPYSIATEKQLATVQIQTSESELQRAGNGGQLHSNLCNRNQQPKCIAILNRPGFINGLPRPRSSQDQRSGSSKNNGHQLEMLCELIRTELSTAPDCIYFDAKWRIIEILREAEKLAGEEHIAVEFAMTDADIKPALEEKPHVPYAPGQNLNPNGARRFYELMNDRRSVRAFKANCKPSIDILEYCIRSAGTSPSGAHTEPWTFCVIEDMKVKQAVREIVEREEHINYSTRMHAQWVTDLRPLQTNAIKPYLTDAPYLILIFKQTYGTTVDGRKKLHYYNEISTSIAAGILLCALQAAGLCSLVTTPLNCGPALRRLLDRPNNEKLLILLAVGYAADDCSVPDLKRKRLQDIMVKY</sequence>
<protein>
    <recommendedName>
        <fullName evidence="6">MADF domain-containing protein</fullName>
    </recommendedName>
</protein>
<dbReference type="GO" id="GO:0005886">
    <property type="term" value="C:plasma membrane"/>
    <property type="evidence" value="ECO:0007669"/>
    <property type="project" value="TreeGrafter"/>
</dbReference>
<comment type="cofactor">
    <cofactor evidence="1">
        <name>FMN</name>
        <dbReference type="ChEBI" id="CHEBI:58210"/>
    </cofactor>
</comment>
<feature type="domain" description="MADF" evidence="6">
    <location>
        <begin position="1"/>
        <end position="91"/>
    </location>
</feature>
<dbReference type="STRING" id="7232.A0A484BHG2"/>
<comment type="caution">
    <text evidence="7">The sequence shown here is derived from an EMBL/GenBank/DDBJ whole genome shotgun (WGS) entry which is preliminary data.</text>
</comment>
<dbReference type="PANTHER" id="PTHR23026:SF90">
    <property type="entry name" value="IODOTYROSINE DEIODINASE 1"/>
    <property type="match status" value="1"/>
</dbReference>
<evidence type="ECO:0000313" key="7">
    <source>
        <dbReference type="EMBL" id="TDG47470.1"/>
    </source>
</evidence>
<comment type="similarity">
    <text evidence="2">Belongs to the nitroreductase family.</text>
</comment>
<dbReference type="SUPFAM" id="SSF55469">
    <property type="entry name" value="FMN-dependent nitroreductase-like"/>
    <property type="match status" value="1"/>
</dbReference>
<dbReference type="CDD" id="cd02144">
    <property type="entry name" value="iodotyrosine_dehalogenase"/>
    <property type="match status" value="1"/>
</dbReference>
<dbReference type="InterPro" id="IPR000415">
    <property type="entry name" value="Nitroreductase-like"/>
</dbReference>
<evidence type="ECO:0000256" key="4">
    <source>
        <dbReference type="ARBA" id="ARBA00022643"/>
    </source>
</evidence>
<dbReference type="GO" id="GO:0032553">
    <property type="term" value="F:ribonucleotide binding"/>
    <property type="evidence" value="ECO:0007669"/>
    <property type="project" value="UniProtKB-ARBA"/>
</dbReference>
<dbReference type="GO" id="GO:0140616">
    <property type="term" value="F:iodotyrosine deiodinase activity"/>
    <property type="evidence" value="ECO:0007669"/>
    <property type="project" value="UniProtKB-ARBA"/>
</dbReference>
<dbReference type="Pfam" id="PF10545">
    <property type="entry name" value="MADF_DNA_bdg"/>
    <property type="match status" value="1"/>
</dbReference>
<proteinExistence type="inferred from homology"/>
<keyword evidence="5" id="KW-0560">Oxidoreductase</keyword>
<evidence type="ECO:0000259" key="6">
    <source>
        <dbReference type="PROSITE" id="PS51029"/>
    </source>
</evidence>
<evidence type="ECO:0000256" key="3">
    <source>
        <dbReference type="ARBA" id="ARBA00022630"/>
    </source>
</evidence>
<dbReference type="Gene3D" id="3.40.109.10">
    <property type="entry name" value="NADH Oxidase"/>
    <property type="match status" value="1"/>
</dbReference>
<evidence type="ECO:0000313" key="8">
    <source>
        <dbReference type="Proteomes" id="UP000295192"/>
    </source>
</evidence>
<evidence type="ECO:0000256" key="2">
    <source>
        <dbReference type="ARBA" id="ARBA00007118"/>
    </source>
</evidence>
<dbReference type="GO" id="GO:0006570">
    <property type="term" value="P:tyrosine metabolic process"/>
    <property type="evidence" value="ECO:0007669"/>
    <property type="project" value="TreeGrafter"/>
</dbReference>
<dbReference type="Proteomes" id="UP000295192">
    <property type="component" value="Unassembled WGS sequence"/>
</dbReference>
<dbReference type="PANTHER" id="PTHR23026">
    <property type="entry name" value="NADPH NITROREDUCTASE"/>
    <property type="match status" value="1"/>
</dbReference>